<accession>A0ABN8SKF0</accession>
<evidence type="ECO:0000259" key="4">
    <source>
        <dbReference type="PROSITE" id="PS51406"/>
    </source>
</evidence>
<keyword evidence="7" id="KW-1185">Reference proteome</keyword>
<dbReference type="Proteomes" id="UP001159427">
    <property type="component" value="Unassembled WGS sequence"/>
</dbReference>
<keyword evidence="3" id="KW-0176">Collagen</keyword>
<evidence type="ECO:0000256" key="1">
    <source>
        <dbReference type="ARBA" id="ARBA00004613"/>
    </source>
</evidence>
<feature type="domain" description="Fibrinogen C-terminal" evidence="4">
    <location>
        <begin position="2"/>
        <end position="58"/>
    </location>
</feature>
<dbReference type="PROSITE" id="PS51406">
    <property type="entry name" value="FIBRINOGEN_C_2"/>
    <property type="match status" value="1"/>
</dbReference>
<organism evidence="6 7">
    <name type="scientific">Porites evermanni</name>
    <dbReference type="NCBI Taxonomy" id="104178"/>
    <lineage>
        <taxon>Eukaryota</taxon>
        <taxon>Metazoa</taxon>
        <taxon>Cnidaria</taxon>
        <taxon>Anthozoa</taxon>
        <taxon>Hexacorallia</taxon>
        <taxon>Scleractinia</taxon>
        <taxon>Fungiina</taxon>
        <taxon>Poritidae</taxon>
        <taxon>Porites</taxon>
    </lineage>
</organism>
<evidence type="ECO:0000313" key="7">
    <source>
        <dbReference type="Proteomes" id="UP001159427"/>
    </source>
</evidence>
<name>A0ABN8SKF0_9CNID</name>
<evidence type="ECO:0000259" key="5">
    <source>
        <dbReference type="PROSITE" id="PS51461"/>
    </source>
</evidence>
<keyword evidence="2" id="KW-0964">Secreted</keyword>
<evidence type="ECO:0000256" key="3">
    <source>
        <dbReference type="ARBA" id="ARBA00023119"/>
    </source>
</evidence>
<dbReference type="InterPro" id="IPR002181">
    <property type="entry name" value="Fibrinogen_a/b/g_C_dom"/>
</dbReference>
<comment type="subcellular location">
    <subcellularLocation>
        <location evidence="1">Secreted</location>
    </subcellularLocation>
</comment>
<sequence length="119" mass="13104">MEYLLSTVASCSHLKKAYSTATSGNYDIDPDGEGDLEPFSVYCDMADNNGVGVTVISHDSESRIFVHGFEDAGSYSRVIHYTGANLSQLASLTTVSSHCEQFIKYECLNAVMYRWSIVN</sequence>
<proteinExistence type="predicted"/>
<dbReference type="Pfam" id="PF01410">
    <property type="entry name" value="COLFI"/>
    <property type="match status" value="1"/>
</dbReference>
<dbReference type="PROSITE" id="PS51461">
    <property type="entry name" value="NC1_FIB"/>
    <property type="match status" value="1"/>
</dbReference>
<dbReference type="NCBIfam" id="NF040941">
    <property type="entry name" value="GGGWT_bact"/>
    <property type="match status" value="1"/>
</dbReference>
<dbReference type="InterPro" id="IPR036056">
    <property type="entry name" value="Fibrinogen-like_C"/>
</dbReference>
<gene>
    <name evidence="6" type="ORF">PEVE_00021982</name>
</gene>
<reference evidence="6 7" key="1">
    <citation type="submission" date="2022-05" db="EMBL/GenBank/DDBJ databases">
        <authorList>
            <consortium name="Genoscope - CEA"/>
            <person name="William W."/>
        </authorList>
    </citation>
    <scope>NUCLEOTIDE SEQUENCE [LARGE SCALE GENOMIC DNA]</scope>
</reference>
<dbReference type="Gene3D" id="2.60.120.1000">
    <property type="match status" value="1"/>
</dbReference>
<evidence type="ECO:0000313" key="6">
    <source>
        <dbReference type="EMBL" id="CAH3191507.1"/>
    </source>
</evidence>
<feature type="domain" description="Fibrillar collagen NC1" evidence="5">
    <location>
        <begin position="1"/>
        <end position="119"/>
    </location>
</feature>
<dbReference type="InterPro" id="IPR000885">
    <property type="entry name" value="Fib_collagen_C"/>
</dbReference>
<dbReference type="SUPFAM" id="SSF56496">
    <property type="entry name" value="Fibrinogen C-terminal domain-like"/>
    <property type="match status" value="1"/>
</dbReference>
<evidence type="ECO:0000256" key="2">
    <source>
        <dbReference type="ARBA" id="ARBA00022525"/>
    </source>
</evidence>
<dbReference type="EMBL" id="CALNXI010002939">
    <property type="protein sequence ID" value="CAH3191507.1"/>
    <property type="molecule type" value="Genomic_DNA"/>
</dbReference>
<protein>
    <submittedName>
        <fullName evidence="6">Uncharacterized protein</fullName>
    </submittedName>
</protein>
<comment type="caution">
    <text evidence="6">The sequence shown here is derived from an EMBL/GenBank/DDBJ whole genome shotgun (WGS) entry which is preliminary data.</text>
</comment>